<organism evidence="3 4">
    <name type="scientific">Hypholoma sublateritium (strain FD-334 SS-4)</name>
    <dbReference type="NCBI Taxonomy" id="945553"/>
    <lineage>
        <taxon>Eukaryota</taxon>
        <taxon>Fungi</taxon>
        <taxon>Dikarya</taxon>
        <taxon>Basidiomycota</taxon>
        <taxon>Agaricomycotina</taxon>
        <taxon>Agaricomycetes</taxon>
        <taxon>Agaricomycetidae</taxon>
        <taxon>Agaricales</taxon>
        <taxon>Agaricineae</taxon>
        <taxon>Strophariaceae</taxon>
        <taxon>Hypholoma</taxon>
    </lineage>
</organism>
<dbReference type="AlphaFoldDB" id="A0A0D2LVZ1"/>
<sequence length="324" mass="35512">MASMKKKKSRSPRRKLHPVYVLAPPPPPLVTWSQANRMELLVSSASPQKKQRQFPGPQIHSLWDQGSSPLRRRDHHSVTPVASGSSAAADSLQESQSQGYGGSDTTYTQSAIQSAMHLDWGTAPSEASEGHAAPRAMVPAPFPAIPALSVSPPPPAPAALPTQAIGEDEIVSRSETEVGTDTKASAMQQNPTAQPHETSAGDLSNRLVHNIEHLLAGLHKRHKAEDAVRILLEKEVEQLQVALERVERDQRHSDAALQESNVVKLKLQRERRAMELEVENLKKIRILERDEARGIQDELRAVGNALDASLKRLVKLASATEYYV</sequence>
<reference evidence="4" key="1">
    <citation type="submission" date="2014-04" db="EMBL/GenBank/DDBJ databases">
        <title>Evolutionary Origins and Diversification of the Mycorrhizal Mutualists.</title>
        <authorList>
            <consortium name="DOE Joint Genome Institute"/>
            <consortium name="Mycorrhizal Genomics Consortium"/>
            <person name="Kohler A."/>
            <person name="Kuo A."/>
            <person name="Nagy L.G."/>
            <person name="Floudas D."/>
            <person name="Copeland A."/>
            <person name="Barry K.W."/>
            <person name="Cichocki N."/>
            <person name="Veneault-Fourrey C."/>
            <person name="LaButti K."/>
            <person name="Lindquist E.A."/>
            <person name="Lipzen A."/>
            <person name="Lundell T."/>
            <person name="Morin E."/>
            <person name="Murat C."/>
            <person name="Riley R."/>
            <person name="Ohm R."/>
            <person name="Sun H."/>
            <person name="Tunlid A."/>
            <person name="Henrissat B."/>
            <person name="Grigoriev I.V."/>
            <person name="Hibbett D.S."/>
            <person name="Martin F."/>
        </authorList>
    </citation>
    <scope>NUCLEOTIDE SEQUENCE [LARGE SCALE GENOMIC DNA]</scope>
    <source>
        <strain evidence="4">FD-334 SS-4</strain>
    </source>
</reference>
<feature type="region of interest" description="Disordered" evidence="2">
    <location>
        <begin position="174"/>
        <end position="200"/>
    </location>
</feature>
<accession>A0A0D2LVZ1</accession>
<proteinExistence type="predicted"/>
<feature type="region of interest" description="Disordered" evidence="2">
    <location>
        <begin position="1"/>
        <end position="28"/>
    </location>
</feature>
<protein>
    <submittedName>
        <fullName evidence="3">Uncharacterized protein</fullName>
    </submittedName>
</protein>
<evidence type="ECO:0000313" key="4">
    <source>
        <dbReference type="Proteomes" id="UP000054270"/>
    </source>
</evidence>
<dbReference type="EMBL" id="KN817656">
    <property type="protein sequence ID" value="KJA15023.1"/>
    <property type="molecule type" value="Genomic_DNA"/>
</dbReference>
<feature type="coiled-coil region" evidence="1">
    <location>
        <begin position="229"/>
        <end position="284"/>
    </location>
</feature>
<feature type="compositionally biased region" description="Polar residues" evidence="2">
    <location>
        <begin position="177"/>
        <end position="197"/>
    </location>
</feature>
<feature type="compositionally biased region" description="Polar residues" evidence="2">
    <location>
        <begin position="80"/>
        <end position="106"/>
    </location>
</feature>
<evidence type="ECO:0000256" key="2">
    <source>
        <dbReference type="SAM" id="MobiDB-lite"/>
    </source>
</evidence>
<keyword evidence="1" id="KW-0175">Coiled coil</keyword>
<keyword evidence="4" id="KW-1185">Reference proteome</keyword>
<evidence type="ECO:0000313" key="3">
    <source>
        <dbReference type="EMBL" id="KJA15023.1"/>
    </source>
</evidence>
<dbReference type="Proteomes" id="UP000054270">
    <property type="component" value="Unassembled WGS sequence"/>
</dbReference>
<gene>
    <name evidence="3" type="ORF">HYPSUDRAFT_208201</name>
</gene>
<feature type="region of interest" description="Disordered" evidence="2">
    <location>
        <begin position="43"/>
        <end position="106"/>
    </location>
</feature>
<evidence type="ECO:0000256" key="1">
    <source>
        <dbReference type="SAM" id="Coils"/>
    </source>
</evidence>
<feature type="compositionally biased region" description="Basic residues" evidence="2">
    <location>
        <begin position="1"/>
        <end position="17"/>
    </location>
</feature>
<name>A0A0D2LVZ1_HYPSF</name>